<keyword evidence="2 6" id="KW-0288">FMN</keyword>
<keyword evidence="3 6" id="KW-0560">Oxidoreductase</keyword>
<dbReference type="SUPFAM" id="SSF52218">
    <property type="entry name" value="Flavoproteins"/>
    <property type="match status" value="1"/>
</dbReference>
<dbReference type="InterPro" id="IPR050104">
    <property type="entry name" value="FMN-dep_NADH:Q_OxRdtase_AzoR1"/>
</dbReference>
<feature type="domain" description="Flavodoxin-like fold" evidence="7">
    <location>
        <begin position="1"/>
        <end position="199"/>
    </location>
</feature>
<dbReference type="PANTHER" id="PTHR43741">
    <property type="entry name" value="FMN-DEPENDENT NADH-AZOREDUCTASE 1"/>
    <property type="match status" value="1"/>
</dbReference>
<dbReference type="Proteomes" id="UP000092213">
    <property type="component" value="Chromosome"/>
</dbReference>
<dbReference type="STRING" id="463025.BAU08_03925"/>
<comment type="function">
    <text evidence="6">Also exhibits azoreductase activity. Catalyzes the reductive cleavage of the azo bond in aromatic azo compounds to the corresponding amines.</text>
</comment>
<feature type="binding site" evidence="6">
    <location>
        <position position="9"/>
    </location>
    <ligand>
        <name>FMN</name>
        <dbReference type="ChEBI" id="CHEBI:58210"/>
    </ligand>
</feature>
<dbReference type="InterPro" id="IPR003680">
    <property type="entry name" value="Flavodoxin_fold"/>
</dbReference>
<dbReference type="GO" id="GO:0016655">
    <property type="term" value="F:oxidoreductase activity, acting on NAD(P)H, quinone or similar compound as acceptor"/>
    <property type="evidence" value="ECO:0007669"/>
    <property type="project" value="InterPro"/>
</dbReference>
<dbReference type="AlphaFoldDB" id="A0A193FTS8"/>
<evidence type="ECO:0000256" key="5">
    <source>
        <dbReference type="ARBA" id="ARBA00048542"/>
    </source>
</evidence>
<name>A0A193FTS8_9BORD</name>
<dbReference type="Gene3D" id="3.40.50.360">
    <property type="match status" value="1"/>
</dbReference>
<comment type="subunit">
    <text evidence="6">Homodimer.</text>
</comment>
<evidence type="ECO:0000256" key="1">
    <source>
        <dbReference type="ARBA" id="ARBA00022630"/>
    </source>
</evidence>
<gene>
    <name evidence="6" type="primary">azoR</name>
    <name evidence="8" type="ORF">BAU08_03925</name>
</gene>
<comment type="similarity">
    <text evidence="6">Belongs to the azoreductase type 1 family.</text>
</comment>
<comment type="caution">
    <text evidence="6">Lacks conserved residue(s) required for the propagation of feature annotation.</text>
</comment>
<comment type="catalytic activity">
    <reaction evidence="6">
        <text>2 a quinone + NADH + H(+) = 2 a 1,4-benzosemiquinone + NAD(+)</text>
        <dbReference type="Rhea" id="RHEA:65952"/>
        <dbReference type="ChEBI" id="CHEBI:15378"/>
        <dbReference type="ChEBI" id="CHEBI:57540"/>
        <dbReference type="ChEBI" id="CHEBI:57945"/>
        <dbReference type="ChEBI" id="CHEBI:132124"/>
        <dbReference type="ChEBI" id="CHEBI:134225"/>
    </reaction>
</comment>
<evidence type="ECO:0000256" key="2">
    <source>
        <dbReference type="ARBA" id="ARBA00022643"/>
    </source>
</evidence>
<proteinExistence type="inferred from homology"/>
<protein>
    <recommendedName>
        <fullName evidence="6">FMN dependent NADH:quinone oxidoreductase</fullName>
        <ecNumber evidence="6">1.6.5.-</ecNumber>
    </recommendedName>
    <alternativeName>
        <fullName evidence="6">Azo-dye reductase</fullName>
    </alternativeName>
    <alternativeName>
        <fullName evidence="6">FMN-dependent NADH-azo compound oxidoreductase</fullName>
    </alternativeName>
    <alternativeName>
        <fullName evidence="6">FMN-dependent NADH-azoreductase</fullName>
        <ecNumber evidence="6">1.7.1.17</ecNumber>
    </alternativeName>
</protein>
<evidence type="ECO:0000256" key="3">
    <source>
        <dbReference type="ARBA" id="ARBA00023002"/>
    </source>
</evidence>
<keyword evidence="4 6" id="KW-0520">NAD</keyword>
<evidence type="ECO:0000259" key="7">
    <source>
        <dbReference type="Pfam" id="PF02525"/>
    </source>
</evidence>
<reference evidence="8 9" key="1">
    <citation type="submission" date="2016-06" db="EMBL/GenBank/DDBJ databases">
        <title>Complete genome sequences of Bordetella bronchialis and Bordetella flabilis.</title>
        <authorList>
            <person name="LiPuma J.J."/>
            <person name="Spilker T."/>
        </authorList>
    </citation>
    <scope>NUCLEOTIDE SEQUENCE [LARGE SCALE GENOMIC DNA]</scope>
    <source>
        <strain evidence="8 9">AU17976</strain>
    </source>
</reference>
<feature type="binding site" evidence="6">
    <location>
        <begin position="15"/>
        <end position="17"/>
    </location>
    <ligand>
        <name>FMN</name>
        <dbReference type="ChEBI" id="CHEBI:58210"/>
    </ligand>
</feature>
<evidence type="ECO:0000313" key="8">
    <source>
        <dbReference type="EMBL" id="ANN70591.1"/>
    </source>
</evidence>
<comment type="catalytic activity">
    <reaction evidence="5">
        <text>N,N-dimethyl-1,4-phenylenediamine + anthranilate + 2 NAD(+) = 2-(4-dimethylaminophenyl)diazenylbenzoate + 2 NADH + 2 H(+)</text>
        <dbReference type="Rhea" id="RHEA:55872"/>
        <dbReference type="ChEBI" id="CHEBI:15378"/>
        <dbReference type="ChEBI" id="CHEBI:15783"/>
        <dbReference type="ChEBI" id="CHEBI:16567"/>
        <dbReference type="ChEBI" id="CHEBI:57540"/>
        <dbReference type="ChEBI" id="CHEBI:57945"/>
        <dbReference type="ChEBI" id="CHEBI:71579"/>
        <dbReference type="EC" id="1.7.1.17"/>
    </reaction>
    <physiologicalReaction direction="right-to-left" evidence="5">
        <dbReference type="Rhea" id="RHEA:55874"/>
    </physiologicalReaction>
</comment>
<dbReference type="Pfam" id="PF02525">
    <property type="entry name" value="Flavodoxin_2"/>
    <property type="match status" value="1"/>
</dbReference>
<dbReference type="GO" id="GO:0010181">
    <property type="term" value="F:FMN binding"/>
    <property type="evidence" value="ECO:0007669"/>
    <property type="project" value="UniProtKB-UniRule"/>
</dbReference>
<dbReference type="GO" id="GO:0009055">
    <property type="term" value="F:electron transfer activity"/>
    <property type="evidence" value="ECO:0007669"/>
    <property type="project" value="UniProtKB-UniRule"/>
</dbReference>
<comment type="cofactor">
    <cofactor evidence="6">
        <name>FMN</name>
        <dbReference type="ChEBI" id="CHEBI:58210"/>
    </cofactor>
    <text evidence="6">Binds 1 FMN per subunit.</text>
</comment>
<dbReference type="EMBL" id="CP016171">
    <property type="protein sequence ID" value="ANN70591.1"/>
    <property type="molecule type" value="Genomic_DNA"/>
</dbReference>
<evidence type="ECO:0000256" key="6">
    <source>
        <dbReference type="HAMAP-Rule" id="MF_01216"/>
    </source>
</evidence>
<organism evidence="8 9">
    <name type="scientific">Bordetella bronchialis</name>
    <dbReference type="NCBI Taxonomy" id="463025"/>
    <lineage>
        <taxon>Bacteria</taxon>
        <taxon>Pseudomonadati</taxon>
        <taxon>Pseudomonadota</taxon>
        <taxon>Betaproteobacteria</taxon>
        <taxon>Burkholderiales</taxon>
        <taxon>Alcaligenaceae</taxon>
        <taxon>Bordetella</taxon>
    </lineage>
</organism>
<dbReference type="EC" id="1.6.5.-" evidence="6"/>
<keyword evidence="1 6" id="KW-0285">Flavoprotein</keyword>
<evidence type="ECO:0000313" key="9">
    <source>
        <dbReference type="Proteomes" id="UP000092213"/>
    </source>
</evidence>
<dbReference type="HAMAP" id="MF_01216">
    <property type="entry name" value="Azoreductase_type1"/>
    <property type="match status" value="1"/>
</dbReference>
<evidence type="ECO:0000256" key="4">
    <source>
        <dbReference type="ARBA" id="ARBA00023027"/>
    </source>
</evidence>
<sequence length="205" mass="21785">MNMLVIHSSILGSNSKSRLVADQLVSRLAEADPGMTIRTRDLGENPLPYVDAGHIGALFTPAEQRNDEQARAVALSDELVAEIAQADRVVIAAPIYNFNVPAQLKTYIDYIARAGVTFKYGADGKPQGLLTGKKVYVVTARGGKAVGTEFDQATSYLRVVLGFLGMTDIAFIHAEGLNMGADAAAAGLESARNQIDQHVGELAIA</sequence>
<dbReference type="InterPro" id="IPR029039">
    <property type="entry name" value="Flavoprotein-like_sf"/>
</dbReference>
<dbReference type="GO" id="GO:0016652">
    <property type="term" value="F:oxidoreductase activity, acting on NAD(P)H as acceptor"/>
    <property type="evidence" value="ECO:0007669"/>
    <property type="project" value="UniProtKB-UniRule"/>
</dbReference>
<dbReference type="EC" id="1.7.1.17" evidence="6"/>
<accession>A0A193FTS8</accession>
<comment type="function">
    <text evidence="6">Quinone reductase that provides resistance to thiol-specific stress caused by electrophilic quinones.</text>
</comment>
<dbReference type="PANTHER" id="PTHR43741:SF2">
    <property type="entry name" value="FMN-DEPENDENT NADH:QUINONE OXIDOREDUCTASE"/>
    <property type="match status" value="1"/>
</dbReference>
<dbReference type="RefSeq" id="WP_066668220.1">
    <property type="nucleotide sequence ID" value="NZ_CP016171.1"/>
</dbReference>
<dbReference type="InterPro" id="IPR023048">
    <property type="entry name" value="NADH:quinone_OxRdtase_FMN_depd"/>
</dbReference>